<organism evidence="1 2">
    <name type="scientific">Thelephora ganbajun</name>
    <name type="common">Ganba fungus</name>
    <dbReference type="NCBI Taxonomy" id="370292"/>
    <lineage>
        <taxon>Eukaryota</taxon>
        <taxon>Fungi</taxon>
        <taxon>Dikarya</taxon>
        <taxon>Basidiomycota</taxon>
        <taxon>Agaricomycotina</taxon>
        <taxon>Agaricomycetes</taxon>
        <taxon>Thelephorales</taxon>
        <taxon>Thelephoraceae</taxon>
        <taxon>Thelephora</taxon>
    </lineage>
</organism>
<evidence type="ECO:0000313" key="2">
    <source>
        <dbReference type="Proteomes" id="UP000886501"/>
    </source>
</evidence>
<comment type="caution">
    <text evidence="1">The sequence shown here is derived from an EMBL/GenBank/DDBJ whole genome shotgun (WGS) entry which is preliminary data.</text>
</comment>
<dbReference type="EMBL" id="MU117976">
    <property type="protein sequence ID" value="KAF9651364.1"/>
    <property type="molecule type" value="Genomic_DNA"/>
</dbReference>
<protein>
    <submittedName>
        <fullName evidence="1">Uncharacterized protein</fullName>
    </submittedName>
</protein>
<proteinExistence type="predicted"/>
<evidence type="ECO:0000313" key="1">
    <source>
        <dbReference type="EMBL" id="KAF9651364.1"/>
    </source>
</evidence>
<accession>A0ACB6ZP56</accession>
<sequence length="252" mass="27472">MPSPDADEEFEFLVNLLASDGVGPDPLLGAASGGSPSRKGQGDRGFGIRRGSDGKLDLGRVKAFYESKNVVGSGRDGPWLTDNSRDHPGKGVDNVGLALEGDISVSRSASDREDEMVPPSSEHFEPAFHGADPLDDLQQGHAEASVSPPPIEDPRQWVDLLSEREAKQLLLEISGALKLKLPLDNDPGPVADRPRTLDEVKNVVEFLMKMDELVWRRSEYGADHGVFDSKNTSAVEERVRLWERIARGHCAE</sequence>
<name>A0ACB6ZP56_THEGA</name>
<keyword evidence="2" id="KW-1185">Reference proteome</keyword>
<reference evidence="1" key="1">
    <citation type="submission" date="2019-10" db="EMBL/GenBank/DDBJ databases">
        <authorList>
            <consortium name="DOE Joint Genome Institute"/>
            <person name="Kuo A."/>
            <person name="Miyauchi S."/>
            <person name="Kiss E."/>
            <person name="Drula E."/>
            <person name="Kohler A."/>
            <person name="Sanchez-Garcia M."/>
            <person name="Andreopoulos B."/>
            <person name="Barry K.W."/>
            <person name="Bonito G."/>
            <person name="Buee M."/>
            <person name="Carver A."/>
            <person name="Chen C."/>
            <person name="Cichocki N."/>
            <person name="Clum A."/>
            <person name="Culley D."/>
            <person name="Crous P.W."/>
            <person name="Fauchery L."/>
            <person name="Girlanda M."/>
            <person name="Hayes R."/>
            <person name="Keri Z."/>
            <person name="Labutti K."/>
            <person name="Lipzen A."/>
            <person name="Lombard V."/>
            <person name="Magnuson J."/>
            <person name="Maillard F."/>
            <person name="Morin E."/>
            <person name="Murat C."/>
            <person name="Nolan M."/>
            <person name="Ohm R."/>
            <person name="Pangilinan J."/>
            <person name="Pereira M."/>
            <person name="Perotto S."/>
            <person name="Peter M."/>
            <person name="Riley R."/>
            <person name="Sitrit Y."/>
            <person name="Stielow B."/>
            <person name="Szollosi G."/>
            <person name="Zifcakova L."/>
            <person name="Stursova M."/>
            <person name="Spatafora J.W."/>
            <person name="Tedersoo L."/>
            <person name="Vaario L.-M."/>
            <person name="Yamada A."/>
            <person name="Yan M."/>
            <person name="Wang P."/>
            <person name="Xu J."/>
            <person name="Bruns T."/>
            <person name="Baldrian P."/>
            <person name="Vilgalys R."/>
            <person name="Henrissat B."/>
            <person name="Grigoriev I.V."/>
            <person name="Hibbett D."/>
            <person name="Nagy L.G."/>
            <person name="Martin F.M."/>
        </authorList>
    </citation>
    <scope>NUCLEOTIDE SEQUENCE</scope>
    <source>
        <strain evidence="1">P2</strain>
    </source>
</reference>
<dbReference type="Proteomes" id="UP000886501">
    <property type="component" value="Unassembled WGS sequence"/>
</dbReference>
<reference evidence="1" key="2">
    <citation type="journal article" date="2020" name="Nat. Commun.">
        <title>Large-scale genome sequencing of mycorrhizal fungi provides insights into the early evolution of symbiotic traits.</title>
        <authorList>
            <person name="Miyauchi S."/>
            <person name="Kiss E."/>
            <person name="Kuo A."/>
            <person name="Drula E."/>
            <person name="Kohler A."/>
            <person name="Sanchez-Garcia M."/>
            <person name="Morin E."/>
            <person name="Andreopoulos B."/>
            <person name="Barry K.W."/>
            <person name="Bonito G."/>
            <person name="Buee M."/>
            <person name="Carver A."/>
            <person name="Chen C."/>
            <person name="Cichocki N."/>
            <person name="Clum A."/>
            <person name="Culley D."/>
            <person name="Crous P.W."/>
            <person name="Fauchery L."/>
            <person name="Girlanda M."/>
            <person name="Hayes R.D."/>
            <person name="Keri Z."/>
            <person name="LaButti K."/>
            <person name="Lipzen A."/>
            <person name="Lombard V."/>
            <person name="Magnuson J."/>
            <person name="Maillard F."/>
            <person name="Murat C."/>
            <person name="Nolan M."/>
            <person name="Ohm R.A."/>
            <person name="Pangilinan J."/>
            <person name="Pereira M.F."/>
            <person name="Perotto S."/>
            <person name="Peter M."/>
            <person name="Pfister S."/>
            <person name="Riley R."/>
            <person name="Sitrit Y."/>
            <person name="Stielow J.B."/>
            <person name="Szollosi G."/>
            <person name="Zifcakova L."/>
            <person name="Stursova M."/>
            <person name="Spatafora J.W."/>
            <person name="Tedersoo L."/>
            <person name="Vaario L.M."/>
            <person name="Yamada A."/>
            <person name="Yan M."/>
            <person name="Wang P."/>
            <person name="Xu J."/>
            <person name="Bruns T."/>
            <person name="Baldrian P."/>
            <person name="Vilgalys R."/>
            <person name="Dunand C."/>
            <person name="Henrissat B."/>
            <person name="Grigoriev I.V."/>
            <person name="Hibbett D."/>
            <person name="Nagy L.G."/>
            <person name="Martin F.M."/>
        </authorList>
    </citation>
    <scope>NUCLEOTIDE SEQUENCE</scope>
    <source>
        <strain evidence="1">P2</strain>
    </source>
</reference>
<gene>
    <name evidence="1" type="ORF">BDM02DRAFT_861292</name>
</gene>